<keyword evidence="4" id="KW-1185">Reference proteome</keyword>
<feature type="region of interest" description="Disordered" evidence="1">
    <location>
        <begin position="254"/>
        <end position="293"/>
    </location>
</feature>
<comment type="caution">
    <text evidence="3">The sequence shown here is derived from an EMBL/GenBank/DDBJ whole genome shotgun (WGS) entry which is preliminary data.</text>
</comment>
<dbReference type="AlphaFoldDB" id="A0AAV9D2Q3"/>
<dbReference type="InterPro" id="IPR000467">
    <property type="entry name" value="G_patch_dom"/>
</dbReference>
<evidence type="ECO:0000313" key="3">
    <source>
        <dbReference type="EMBL" id="KAK1295186.1"/>
    </source>
</evidence>
<organism evidence="3 4">
    <name type="scientific">Acorus calamus</name>
    <name type="common">Sweet flag</name>
    <dbReference type="NCBI Taxonomy" id="4465"/>
    <lineage>
        <taxon>Eukaryota</taxon>
        <taxon>Viridiplantae</taxon>
        <taxon>Streptophyta</taxon>
        <taxon>Embryophyta</taxon>
        <taxon>Tracheophyta</taxon>
        <taxon>Spermatophyta</taxon>
        <taxon>Magnoliopsida</taxon>
        <taxon>Liliopsida</taxon>
        <taxon>Acoraceae</taxon>
        <taxon>Acorus</taxon>
    </lineage>
</organism>
<feature type="compositionally biased region" description="Basic and acidic residues" evidence="1">
    <location>
        <begin position="254"/>
        <end position="268"/>
    </location>
</feature>
<name>A0AAV9D2Q3_ACOCL</name>
<dbReference type="EMBL" id="JAUJYO010000016">
    <property type="protein sequence ID" value="KAK1295186.1"/>
    <property type="molecule type" value="Genomic_DNA"/>
</dbReference>
<evidence type="ECO:0000259" key="2">
    <source>
        <dbReference type="PROSITE" id="PS50174"/>
    </source>
</evidence>
<accession>A0AAV9D2Q3</accession>
<feature type="compositionally biased region" description="Low complexity" evidence="1">
    <location>
        <begin position="272"/>
        <end position="287"/>
    </location>
</feature>
<protein>
    <recommendedName>
        <fullName evidence="2">G-patch domain-containing protein</fullName>
    </recommendedName>
</protein>
<evidence type="ECO:0000313" key="4">
    <source>
        <dbReference type="Proteomes" id="UP001180020"/>
    </source>
</evidence>
<sequence length="293" mass="33190">MSLQTFEHIDGHITTLFETDTRIFAYDKTARPVLGFKDFRLKVGPLETSTKAYVLEMDSDYNMILGRKWLASIKGVSSPLHQCLKFPLGGRIIKIQGDAIREPKPRFADNETTAIKTSSSKPMETTIHILDFPANWLNPRNTPPVTSKTSHPRFENPGWHIMETMGYLPGETLGHKNGIMDPIDLPAWLDKRGIGSPKHKSKLEGKYNWKLYEHFVREIIVEPSEETVCPLDPIRESELDYLSGSLEWLFPLPDKHLNPHSPPDDKTPADPASFSRSAQASQQRSASCWRKVG</sequence>
<reference evidence="3" key="2">
    <citation type="submission" date="2023-06" db="EMBL/GenBank/DDBJ databases">
        <authorList>
            <person name="Ma L."/>
            <person name="Liu K.-W."/>
            <person name="Li Z."/>
            <person name="Hsiao Y.-Y."/>
            <person name="Qi Y."/>
            <person name="Fu T."/>
            <person name="Tang G."/>
            <person name="Zhang D."/>
            <person name="Sun W.-H."/>
            <person name="Liu D.-K."/>
            <person name="Li Y."/>
            <person name="Chen G.-Z."/>
            <person name="Liu X.-D."/>
            <person name="Liao X.-Y."/>
            <person name="Jiang Y.-T."/>
            <person name="Yu X."/>
            <person name="Hao Y."/>
            <person name="Huang J."/>
            <person name="Zhao X.-W."/>
            <person name="Ke S."/>
            <person name="Chen Y.-Y."/>
            <person name="Wu W.-L."/>
            <person name="Hsu J.-L."/>
            <person name="Lin Y.-F."/>
            <person name="Huang M.-D."/>
            <person name="Li C.-Y."/>
            <person name="Huang L."/>
            <person name="Wang Z.-W."/>
            <person name="Zhao X."/>
            <person name="Zhong W.-Y."/>
            <person name="Peng D.-H."/>
            <person name="Ahmad S."/>
            <person name="Lan S."/>
            <person name="Zhang J.-S."/>
            <person name="Tsai W.-C."/>
            <person name="Van De Peer Y."/>
            <person name="Liu Z.-J."/>
        </authorList>
    </citation>
    <scope>NUCLEOTIDE SEQUENCE</scope>
    <source>
        <strain evidence="3">CP</strain>
        <tissue evidence="3">Leaves</tissue>
    </source>
</reference>
<gene>
    <name evidence="3" type="ORF">QJS10_CPA16g00613</name>
</gene>
<evidence type="ECO:0000256" key="1">
    <source>
        <dbReference type="SAM" id="MobiDB-lite"/>
    </source>
</evidence>
<dbReference type="PROSITE" id="PS50174">
    <property type="entry name" value="G_PATCH"/>
    <property type="match status" value="1"/>
</dbReference>
<feature type="domain" description="G-patch" evidence="2">
    <location>
        <begin position="154"/>
        <end position="199"/>
    </location>
</feature>
<dbReference type="GO" id="GO:0003676">
    <property type="term" value="F:nucleic acid binding"/>
    <property type="evidence" value="ECO:0007669"/>
    <property type="project" value="InterPro"/>
</dbReference>
<reference evidence="3" key="1">
    <citation type="journal article" date="2023" name="Nat. Commun.">
        <title>Diploid and tetraploid genomes of Acorus and the evolution of monocots.</title>
        <authorList>
            <person name="Ma L."/>
            <person name="Liu K.W."/>
            <person name="Li Z."/>
            <person name="Hsiao Y.Y."/>
            <person name="Qi Y."/>
            <person name="Fu T."/>
            <person name="Tang G.D."/>
            <person name="Zhang D."/>
            <person name="Sun W.H."/>
            <person name="Liu D.K."/>
            <person name="Li Y."/>
            <person name="Chen G.Z."/>
            <person name="Liu X.D."/>
            <person name="Liao X.Y."/>
            <person name="Jiang Y.T."/>
            <person name="Yu X."/>
            <person name="Hao Y."/>
            <person name="Huang J."/>
            <person name="Zhao X.W."/>
            <person name="Ke S."/>
            <person name="Chen Y.Y."/>
            <person name="Wu W.L."/>
            <person name="Hsu J.L."/>
            <person name="Lin Y.F."/>
            <person name="Huang M.D."/>
            <person name="Li C.Y."/>
            <person name="Huang L."/>
            <person name="Wang Z.W."/>
            <person name="Zhao X."/>
            <person name="Zhong W.Y."/>
            <person name="Peng D.H."/>
            <person name="Ahmad S."/>
            <person name="Lan S."/>
            <person name="Zhang J.S."/>
            <person name="Tsai W.C."/>
            <person name="Van de Peer Y."/>
            <person name="Liu Z.J."/>
        </authorList>
    </citation>
    <scope>NUCLEOTIDE SEQUENCE</scope>
    <source>
        <strain evidence="3">CP</strain>
    </source>
</reference>
<dbReference type="Proteomes" id="UP001180020">
    <property type="component" value="Unassembled WGS sequence"/>
</dbReference>
<proteinExistence type="predicted"/>